<dbReference type="AlphaFoldDB" id="A0AAJ7WNB2"/>
<dbReference type="SUPFAM" id="SSF53955">
    <property type="entry name" value="Lysozyme-like"/>
    <property type="match status" value="1"/>
</dbReference>
<protein>
    <recommendedName>
        <fullName evidence="4 9">Lysozyme g</fullName>
        <ecNumber evidence="3 9">3.2.1.17</ecNumber>
    </recommendedName>
</protein>
<dbReference type="FunFam" id="1.10.530.10:FF:000026">
    <property type="entry name" value="Lysozyme g"/>
    <property type="match status" value="1"/>
</dbReference>
<keyword evidence="7 9" id="KW-0378">Hydrolase</keyword>
<dbReference type="Proteomes" id="UP001318040">
    <property type="component" value="Chromosome 5"/>
</dbReference>
<proteinExistence type="inferred from homology"/>
<name>A0AAJ7WNB2_PETMA</name>
<evidence type="ECO:0000256" key="10">
    <source>
        <dbReference type="PIRSR" id="PIRSR001065-1"/>
    </source>
</evidence>
<keyword evidence="8 9" id="KW-0326">Glycosidase</keyword>
<organism evidence="12 13">
    <name type="scientific">Petromyzon marinus</name>
    <name type="common">Sea lamprey</name>
    <dbReference type="NCBI Taxonomy" id="7757"/>
    <lineage>
        <taxon>Eukaryota</taxon>
        <taxon>Metazoa</taxon>
        <taxon>Chordata</taxon>
        <taxon>Craniata</taxon>
        <taxon>Vertebrata</taxon>
        <taxon>Cyclostomata</taxon>
        <taxon>Hyperoartia</taxon>
        <taxon>Petromyzontiformes</taxon>
        <taxon>Petromyzontidae</taxon>
        <taxon>Petromyzon</taxon>
    </lineage>
</organism>
<evidence type="ECO:0000313" key="12">
    <source>
        <dbReference type="Proteomes" id="UP001318040"/>
    </source>
</evidence>
<evidence type="ECO:0000256" key="1">
    <source>
        <dbReference type="ARBA" id="ARBA00000632"/>
    </source>
</evidence>
<dbReference type="GO" id="GO:0005576">
    <property type="term" value="C:extracellular region"/>
    <property type="evidence" value="ECO:0007669"/>
    <property type="project" value="TreeGrafter"/>
</dbReference>
<evidence type="ECO:0000256" key="5">
    <source>
        <dbReference type="ARBA" id="ARBA00022529"/>
    </source>
</evidence>
<dbReference type="GO" id="GO:0050830">
    <property type="term" value="P:defense response to Gram-positive bacterium"/>
    <property type="evidence" value="ECO:0007669"/>
    <property type="project" value="TreeGrafter"/>
</dbReference>
<dbReference type="GO" id="GO:0003796">
    <property type="term" value="F:lysozyme activity"/>
    <property type="evidence" value="ECO:0007669"/>
    <property type="project" value="UniProtKB-UniRule"/>
</dbReference>
<evidence type="ECO:0000313" key="13">
    <source>
        <dbReference type="RefSeq" id="XP_032802808.1"/>
    </source>
</evidence>
<evidence type="ECO:0000256" key="2">
    <source>
        <dbReference type="ARBA" id="ARBA00008902"/>
    </source>
</evidence>
<evidence type="ECO:0000256" key="4">
    <source>
        <dbReference type="ARBA" id="ARBA00016485"/>
    </source>
</evidence>
<dbReference type="GO" id="GO:0031640">
    <property type="term" value="P:killing of cells of another organism"/>
    <property type="evidence" value="ECO:0007669"/>
    <property type="project" value="UniProtKB-KW"/>
</dbReference>
<dbReference type="InterPro" id="IPR002152">
    <property type="entry name" value="Glyco_hydro_23"/>
</dbReference>
<dbReference type="PRINTS" id="PR00749">
    <property type="entry name" value="LYSOZYMEG"/>
</dbReference>
<dbReference type="EC" id="3.2.1.17" evidence="3 9"/>
<evidence type="ECO:0000256" key="9">
    <source>
        <dbReference type="PIRNR" id="PIRNR001065"/>
    </source>
</evidence>
<evidence type="ECO:0000256" key="8">
    <source>
        <dbReference type="ARBA" id="ARBA00023295"/>
    </source>
</evidence>
<dbReference type="InterPro" id="IPR023346">
    <property type="entry name" value="Lysozyme-like_dom_sf"/>
</dbReference>
<dbReference type="PANTHER" id="PTHR31698">
    <property type="entry name" value="LYSOZYME G FAMILY MEMBER"/>
    <property type="match status" value="1"/>
</dbReference>
<feature type="domain" description="Transglycosylase SLT" evidence="11">
    <location>
        <begin position="80"/>
        <end position="186"/>
    </location>
</feature>
<dbReference type="PIRSF" id="PIRSF001065">
    <property type="entry name" value="Lysozyme_g"/>
    <property type="match status" value="1"/>
</dbReference>
<keyword evidence="6" id="KW-0081">Bacteriolytic enzyme</keyword>
<dbReference type="PANTHER" id="PTHR31698:SF8">
    <property type="entry name" value="LYSOZYME G-RELATED"/>
    <property type="match status" value="1"/>
</dbReference>
<evidence type="ECO:0000256" key="6">
    <source>
        <dbReference type="ARBA" id="ARBA00022638"/>
    </source>
</evidence>
<dbReference type="Pfam" id="PF01464">
    <property type="entry name" value="SLT"/>
    <property type="match status" value="1"/>
</dbReference>
<keyword evidence="12" id="KW-1185">Reference proteome</keyword>
<feature type="active site" evidence="10">
    <location>
        <position position="112"/>
    </location>
</feature>
<sequence length="213" mass="23563">MMATLLLPPCRHRHCEAWISETIAASRRRPYGDIMNIDTTGASADTANQDRLGFDGPAASHQLVKTDDCRLKSYKDRIMDAAATTGVDPAIVAAIVSRESRAGNVLDNGWGDNGNAFGLMQIDKRYHTPLEGAYDSVEHLVQGSKILIDMFNTIQVKFPTWTAEQQLKGAISAYNAGPRNVRSYDKMDVGTTGNDYANDVVARAQWLRRNLRF</sequence>
<dbReference type="GO" id="GO:0009253">
    <property type="term" value="P:peptidoglycan catabolic process"/>
    <property type="evidence" value="ECO:0007669"/>
    <property type="project" value="InterPro"/>
</dbReference>
<reference evidence="13" key="1">
    <citation type="submission" date="2025-08" db="UniProtKB">
        <authorList>
            <consortium name="RefSeq"/>
        </authorList>
    </citation>
    <scope>IDENTIFICATION</scope>
    <source>
        <tissue evidence="13">Sperm</tissue>
    </source>
</reference>
<dbReference type="Gene3D" id="1.10.530.10">
    <property type="match status" value="1"/>
</dbReference>
<evidence type="ECO:0000256" key="3">
    <source>
        <dbReference type="ARBA" id="ARBA00012732"/>
    </source>
</evidence>
<evidence type="ECO:0000256" key="7">
    <source>
        <dbReference type="ARBA" id="ARBA00022801"/>
    </source>
</evidence>
<dbReference type="CDD" id="cd01021">
    <property type="entry name" value="GEWL"/>
    <property type="match status" value="1"/>
</dbReference>
<keyword evidence="5" id="KW-0929">Antimicrobial</keyword>
<dbReference type="InterPro" id="IPR008258">
    <property type="entry name" value="Transglycosylase_SLT_dom_1"/>
</dbReference>
<feature type="active site" evidence="10">
    <location>
        <position position="99"/>
    </location>
</feature>
<accession>A0AAJ7WNB2</accession>
<comment type="similarity">
    <text evidence="2 9">Belongs to the glycosyl hydrolase 23 family.</text>
</comment>
<dbReference type="RefSeq" id="XP_032802808.1">
    <property type="nucleotide sequence ID" value="XM_032946917.1"/>
</dbReference>
<evidence type="ECO:0000259" key="11">
    <source>
        <dbReference type="Pfam" id="PF01464"/>
    </source>
</evidence>
<comment type="catalytic activity">
    <reaction evidence="1 9">
        <text>Hydrolysis of (1-&gt;4)-beta-linkages between N-acetylmuramic acid and N-acetyl-D-glucosamine residues in a peptidoglycan and between N-acetyl-D-glucosamine residues in chitodextrins.</text>
        <dbReference type="EC" id="3.2.1.17"/>
    </reaction>
</comment>
<gene>
    <name evidence="13" type="primary">LOC116939039</name>
</gene>